<dbReference type="AlphaFoldDB" id="A0A1I2K681"/>
<reference evidence="2" key="1">
    <citation type="submission" date="2016-10" db="EMBL/GenBank/DDBJ databases">
        <authorList>
            <person name="Varghese N."/>
            <person name="Submissions S."/>
        </authorList>
    </citation>
    <scope>NUCLEOTIDE SEQUENCE [LARGE SCALE GENOMIC DNA]</scope>
    <source>
        <strain evidence="2">DSM 46838</strain>
    </source>
</reference>
<name>A0A1I2K681_9ACTN</name>
<organism evidence="1 2">
    <name type="scientific">Blastococcus tunisiensis</name>
    <dbReference type="NCBI Taxonomy" id="1798228"/>
    <lineage>
        <taxon>Bacteria</taxon>
        <taxon>Bacillati</taxon>
        <taxon>Actinomycetota</taxon>
        <taxon>Actinomycetes</taxon>
        <taxon>Geodermatophilales</taxon>
        <taxon>Geodermatophilaceae</taxon>
        <taxon>Blastococcus</taxon>
    </lineage>
</organism>
<gene>
    <name evidence="1" type="ORF">SAMN05216574_11967</name>
</gene>
<dbReference type="Proteomes" id="UP000198589">
    <property type="component" value="Unassembled WGS sequence"/>
</dbReference>
<evidence type="ECO:0000313" key="1">
    <source>
        <dbReference type="EMBL" id="SFF61849.1"/>
    </source>
</evidence>
<evidence type="ECO:0000313" key="2">
    <source>
        <dbReference type="Proteomes" id="UP000198589"/>
    </source>
</evidence>
<dbReference type="EMBL" id="FOND01000019">
    <property type="protein sequence ID" value="SFF61849.1"/>
    <property type="molecule type" value="Genomic_DNA"/>
</dbReference>
<protein>
    <submittedName>
        <fullName evidence="1">Uncharacterized protein</fullName>
    </submittedName>
</protein>
<sequence>MTDDGTPVTVEDYVSLAGLVGAALVCSKCVTASVADPGVGGRPFGLLPRRFGAPGQP</sequence>
<accession>A0A1I2K681</accession>
<keyword evidence="2" id="KW-1185">Reference proteome</keyword>
<proteinExistence type="predicted"/>